<dbReference type="AlphaFoldDB" id="A0A1W6N600"/>
<dbReference type="Gene3D" id="1.20.5.1030">
    <property type="entry name" value="Preprotein translocase secy subunit"/>
    <property type="match status" value="1"/>
</dbReference>
<keyword evidence="8 9" id="KW-0472">Membrane</keyword>
<dbReference type="GO" id="GO:0006605">
    <property type="term" value="P:protein targeting"/>
    <property type="evidence" value="ECO:0007669"/>
    <property type="project" value="UniProtKB-UniRule"/>
</dbReference>
<dbReference type="NCBIfam" id="TIGR00964">
    <property type="entry name" value="secE_bact"/>
    <property type="match status" value="1"/>
</dbReference>
<reference evidence="10 11" key="1">
    <citation type="submission" date="2014-06" db="EMBL/GenBank/DDBJ databases">
        <title>The genome of the endonuclear symbiont Nucleicultrix amoebiphila.</title>
        <authorList>
            <person name="Schulz F."/>
            <person name="Horn M."/>
        </authorList>
    </citation>
    <scope>NUCLEOTIDE SEQUENCE [LARGE SCALE GENOMIC DNA]</scope>
    <source>
        <strain evidence="10 11">FS5</strain>
    </source>
</reference>
<keyword evidence="7 9" id="KW-0811">Translocation</keyword>
<dbReference type="InterPro" id="IPR005807">
    <property type="entry name" value="SecE_bac"/>
</dbReference>
<comment type="similarity">
    <text evidence="9">Belongs to the SecE/SEC61-gamma family.</text>
</comment>
<evidence type="ECO:0000256" key="4">
    <source>
        <dbReference type="ARBA" id="ARBA00022692"/>
    </source>
</evidence>
<organism evidence="10 11">
    <name type="scientific">Candidatus Nucleicultrix amoebiphila FS5</name>
    <dbReference type="NCBI Taxonomy" id="1414854"/>
    <lineage>
        <taxon>Bacteria</taxon>
        <taxon>Pseudomonadati</taxon>
        <taxon>Pseudomonadota</taxon>
        <taxon>Alphaproteobacteria</taxon>
        <taxon>Holosporales</taxon>
        <taxon>Candidatus Nucleicultricaceae</taxon>
        <taxon>Candidatus Nucleicultrix</taxon>
    </lineage>
</organism>
<name>A0A1W6N600_9PROT</name>
<dbReference type="KEGG" id="naf:GQ61_08475"/>
<comment type="subunit">
    <text evidence="9">Component of the Sec protein translocase complex. Heterotrimer consisting of SecY, SecE and SecG subunits. The heterotrimers can form oligomers, although 1 heterotrimer is thought to be able to translocate proteins. Interacts with the ribosome. Interacts with SecDF, and other proteins may be involved. Interacts with SecA.</text>
</comment>
<evidence type="ECO:0000256" key="8">
    <source>
        <dbReference type="ARBA" id="ARBA00023136"/>
    </source>
</evidence>
<evidence type="ECO:0000313" key="10">
    <source>
        <dbReference type="EMBL" id="ARN85310.1"/>
    </source>
</evidence>
<dbReference type="HAMAP" id="MF_00422">
    <property type="entry name" value="SecE"/>
    <property type="match status" value="1"/>
</dbReference>
<dbReference type="Proteomes" id="UP000237351">
    <property type="component" value="Chromosome"/>
</dbReference>
<keyword evidence="2 9" id="KW-0813">Transport</keyword>
<sequence>MAKVSPIEFIKQVRQEVGKVAWPSRRETMVTSLMVFIISLIAAVFFLVTDGSIAFVVNLIMK</sequence>
<evidence type="ECO:0000256" key="6">
    <source>
        <dbReference type="ARBA" id="ARBA00022989"/>
    </source>
</evidence>
<dbReference type="PANTHER" id="PTHR33910">
    <property type="entry name" value="PROTEIN TRANSLOCASE SUBUNIT SECE"/>
    <property type="match status" value="1"/>
</dbReference>
<proteinExistence type="inferred from homology"/>
<accession>A0A1W6N600</accession>
<protein>
    <recommendedName>
        <fullName evidence="9">Protein translocase subunit SecE</fullName>
    </recommendedName>
</protein>
<evidence type="ECO:0000256" key="7">
    <source>
        <dbReference type="ARBA" id="ARBA00023010"/>
    </source>
</evidence>
<evidence type="ECO:0000256" key="3">
    <source>
        <dbReference type="ARBA" id="ARBA00022475"/>
    </source>
</evidence>
<dbReference type="GO" id="GO:0009306">
    <property type="term" value="P:protein secretion"/>
    <property type="evidence" value="ECO:0007669"/>
    <property type="project" value="UniProtKB-UniRule"/>
</dbReference>
<dbReference type="GO" id="GO:0065002">
    <property type="term" value="P:intracellular protein transmembrane transport"/>
    <property type="evidence" value="ECO:0007669"/>
    <property type="project" value="UniProtKB-UniRule"/>
</dbReference>
<gene>
    <name evidence="9" type="primary">secE</name>
    <name evidence="10" type="ORF">GQ61_08475</name>
</gene>
<evidence type="ECO:0000256" key="5">
    <source>
        <dbReference type="ARBA" id="ARBA00022927"/>
    </source>
</evidence>
<dbReference type="GO" id="GO:0043952">
    <property type="term" value="P:protein transport by the Sec complex"/>
    <property type="evidence" value="ECO:0007669"/>
    <property type="project" value="UniProtKB-UniRule"/>
</dbReference>
<dbReference type="OrthoDB" id="9812738at2"/>
<keyword evidence="6 9" id="KW-1133">Transmembrane helix</keyword>
<dbReference type="GO" id="GO:0008320">
    <property type="term" value="F:protein transmembrane transporter activity"/>
    <property type="evidence" value="ECO:0007669"/>
    <property type="project" value="UniProtKB-UniRule"/>
</dbReference>
<dbReference type="InterPro" id="IPR001901">
    <property type="entry name" value="Translocase_SecE/Sec61-g"/>
</dbReference>
<keyword evidence="11" id="KW-1185">Reference proteome</keyword>
<dbReference type="GO" id="GO:0005886">
    <property type="term" value="C:plasma membrane"/>
    <property type="evidence" value="ECO:0007669"/>
    <property type="project" value="UniProtKB-SubCell"/>
</dbReference>
<comment type="function">
    <text evidence="9">Essential subunit of the Sec protein translocation channel SecYEG. Clamps together the 2 halves of SecY. May contact the channel plug during translocation.</text>
</comment>
<dbReference type="RefSeq" id="WP_085784867.1">
    <property type="nucleotide sequence ID" value="NZ_CP008743.1"/>
</dbReference>
<evidence type="ECO:0000313" key="11">
    <source>
        <dbReference type="Proteomes" id="UP000237351"/>
    </source>
</evidence>
<feature type="transmembrane region" description="Helical" evidence="9">
    <location>
        <begin position="33"/>
        <end position="60"/>
    </location>
</feature>
<dbReference type="Pfam" id="PF00584">
    <property type="entry name" value="SecE"/>
    <property type="match status" value="1"/>
</dbReference>
<keyword evidence="4 9" id="KW-0812">Transmembrane</keyword>
<evidence type="ECO:0000256" key="9">
    <source>
        <dbReference type="HAMAP-Rule" id="MF_00422"/>
    </source>
</evidence>
<comment type="subcellular location">
    <subcellularLocation>
        <location evidence="9">Cell membrane</location>
        <topology evidence="9">Single-pass membrane protein</topology>
    </subcellularLocation>
    <subcellularLocation>
        <location evidence="1">Membrane</location>
    </subcellularLocation>
</comment>
<keyword evidence="5 9" id="KW-0653">Protein transport</keyword>
<dbReference type="STRING" id="1414854.GQ61_08475"/>
<evidence type="ECO:0000256" key="2">
    <source>
        <dbReference type="ARBA" id="ARBA00022448"/>
    </source>
</evidence>
<evidence type="ECO:0000256" key="1">
    <source>
        <dbReference type="ARBA" id="ARBA00004370"/>
    </source>
</evidence>
<dbReference type="InterPro" id="IPR038379">
    <property type="entry name" value="SecE_sf"/>
</dbReference>
<dbReference type="PANTHER" id="PTHR33910:SF1">
    <property type="entry name" value="PROTEIN TRANSLOCASE SUBUNIT SECE"/>
    <property type="match status" value="1"/>
</dbReference>
<dbReference type="EMBL" id="CP008743">
    <property type="protein sequence ID" value="ARN85310.1"/>
    <property type="molecule type" value="Genomic_DNA"/>
</dbReference>
<keyword evidence="3 9" id="KW-1003">Cell membrane</keyword>